<evidence type="ECO:0000313" key="11">
    <source>
        <dbReference type="EMBL" id="EID72218.1"/>
    </source>
</evidence>
<comment type="caution">
    <text evidence="11">The sequence shown here is derived from an EMBL/GenBank/DDBJ whole genome shotgun (WGS) entry which is preliminary data.</text>
</comment>
<keyword evidence="9" id="KW-0460">Magnesium</keyword>
<keyword evidence="7" id="KW-0547">Nucleotide-binding</keyword>
<dbReference type="PANTHER" id="PTHR33540">
    <property type="entry name" value="TRNA THREONYLCARBAMOYLADENOSINE BIOSYNTHESIS PROTEIN TSAE"/>
    <property type="match status" value="1"/>
</dbReference>
<name>I0W752_9FLAO</name>
<evidence type="ECO:0000256" key="10">
    <source>
        <dbReference type="ARBA" id="ARBA00032441"/>
    </source>
</evidence>
<dbReference type="SUPFAM" id="SSF52540">
    <property type="entry name" value="P-loop containing nucleoside triphosphate hydrolases"/>
    <property type="match status" value="1"/>
</dbReference>
<dbReference type="PANTHER" id="PTHR33540:SF2">
    <property type="entry name" value="TRNA THREONYLCARBAMOYLADENOSINE BIOSYNTHESIS PROTEIN TSAE"/>
    <property type="match status" value="1"/>
</dbReference>
<dbReference type="STRING" id="946077.W5A_11961"/>
<dbReference type="InterPro" id="IPR003442">
    <property type="entry name" value="T6A_TsaE"/>
</dbReference>
<dbReference type="EMBL" id="AJJU01000037">
    <property type="protein sequence ID" value="EID72218.1"/>
    <property type="molecule type" value="Genomic_DNA"/>
</dbReference>
<organism evidence="11 12">
    <name type="scientific">Imtechella halotolerans K1</name>
    <dbReference type="NCBI Taxonomy" id="946077"/>
    <lineage>
        <taxon>Bacteria</taxon>
        <taxon>Pseudomonadati</taxon>
        <taxon>Bacteroidota</taxon>
        <taxon>Flavobacteriia</taxon>
        <taxon>Flavobacteriales</taxon>
        <taxon>Flavobacteriaceae</taxon>
        <taxon>Imtechella</taxon>
    </lineage>
</organism>
<evidence type="ECO:0000256" key="9">
    <source>
        <dbReference type="ARBA" id="ARBA00022842"/>
    </source>
</evidence>
<dbReference type="eggNOG" id="COG0802">
    <property type="taxonomic scope" value="Bacteria"/>
</dbReference>
<comment type="similarity">
    <text evidence="2">Belongs to the TsaE family.</text>
</comment>
<evidence type="ECO:0000256" key="5">
    <source>
        <dbReference type="ARBA" id="ARBA00022694"/>
    </source>
</evidence>
<dbReference type="GO" id="GO:0005737">
    <property type="term" value="C:cytoplasm"/>
    <property type="evidence" value="ECO:0007669"/>
    <property type="project" value="UniProtKB-SubCell"/>
</dbReference>
<keyword evidence="6" id="KW-0479">Metal-binding</keyword>
<dbReference type="InterPro" id="IPR027417">
    <property type="entry name" value="P-loop_NTPase"/>
</dbReference>
<dbReference type="GO" id="GO:0046872">
    <property type="term" value="F:metal ion binding"/>
    <property type="evidence" value="ECO:0007669"/>
    <property type="project" value="UniProtKB-KW"/>
</dbReference>
<protein>
    <recommendedName>
        <fullName evidence="3">tRNA threonylcarbamoyladenosine biosynthesis protein TsaE</fullName>
    </recommendedName>
    <alternativeName>
        <fullName evidence="10">t(6)A37 threonylcarbamoyladenosine biosynthesis protein TsaE</fullName>
    </alternativeName>
</protein>
<evidence type="ECO:0000256" key="4">
    <source>
        <dbReference type="ARBA" id="ARBA00022490"/>
    </source>
</evidence>
<dbReference type="Proteomes" id="UP000005938">
    <property type="component" value="Unassembled WGS sequence"/>
</dbReference>
<dbReference type="Pfam" id="PF02367">
    <property type="entry name" value="TsaE"/>
    <property type="match status" value="1"/>
</dbReference>
<keyword evidence="8" id="KW-0067">ATP-binding</keyword>
<sequence length="141" mass="16025">MKITFTLDTIDKAAEEILSQCQYKTLLFYGEMGAGKTTLIKSLTKALGITQTTGSPTFGIVNIYEGNGETIHHFDMYRLKKEEEAFDIGFEEYLTSPYWNFIEWPEKVSSLLPTNTTKINLKILDHTTRLCTIDNGSNELK</sequence>
<dbReference type="GO" id="GO:0002949">
    <property type="term" value="P:tRNA threonylcarbamoyladenosine modification"/>
    <property type="evidence" value="ECO:0007669"/>
    <property type="project" value="InterPro"/>
</dbReference>
<proteinExistence type="inferred from homology"/>
<gene>
    <name evidence="11" type="ORF">W5A_11961</name>
</gene>
<dbReference type="AlphaFoldDB" id="I0W752"/>
<dbReference type="GO" id="GO:0005524">
    <property type="term" value="F:ATP binding"/>
    <property type="evidence" value="ECO:0007669"/>
    <property type="project" value="UniProtKB-KW"/>
</dbReference>
<reference evidence="11 12" key="1">
    <citation type="journal article" date="2012" name="J. Bacteriol.">
        <title>Genome Sequence of the Halotolerant Bacterium Imtechella halotolerans K1T.</title>
        <authorList>
            <person name="Kumar S."/>
            <person name="Vikram S."/>
            <person name="Subramanian S."/>
            <person name="Raghava G.P."/>
            <person name="Pinnaka A.K."/>
        </authorList>
    </citation>
    <scope>NUCLEOTIDE SEQUENCE [LARGE SCALE GENOMIC DNA]</scope>
    <source>
        <strain evidence="11 12">K1</strain>
    </source>
</reference>
<dbReference type="RefSeq" id="WP_008240990.1">
    <property type="nucleotide sequence ID" value="NZ_AJJU01000037.1"/>
</dbReference>
<evidence type="ECO:0000256" key="6">
    <source>
        <dbReference type="ARBA" id="ARBA00022723"/>
    </source>
</evidence>
<comment type="subcellular location">
    <subcellularLocation>
        <location evidence="1">Cytoplasm</location>
    </subcellularLocation>
</comment>
<dbReference type="PATRIC" id="fig|946077.3.peg.2413"/>
<evidence type="ECO:0000256" key="3">
    <source>
        <dbReference type="ARBA" id="ARBA00019010"/>
    </source>
</evidence>
<evidence type="ECO:0000256" key="8">
    <source>
        <dbReference type="ARBA" id="ARBA00022840"/>
    </source>
</evidence>
<keyword evidence="12" id="KW-1185">Reference proteome</keyword>
<evidence type="ECO:0000256" key="1">
    <source>
        <dbReference type="ARBA" id="ARBA00004496"/>
    </source>
</evidence>
<dbReference type="OrthoDB" id="9815896at2"/>
<keyword evidence="5" id="KW-0819">tRNA processing</keyword>
<evidence type="ECO:0000256" key="7">
    <source>
        <dbReference type="ARBA" id="ARBA00022741"/>
    </source>
</evidence>
<evidence type="ECO:0000313" key="12">
    <source>
        <dbReference type="Proteomes" id="UP000005938"/>
    </source>
</evidence>
<accession>I0W752</accession>
<dbReference type="Gene3D" id="3.40.50.300">
    <property type="entry name" value="P-loop containing nucleotide triphosphate hydrolases"/>
    <property type="match status" value="1"/>
</dbReference>
<keyword evidence="4" id="KW-0963">Cytoplasm</keyword>
<evidence type="ECO:0000256" key="2">
    <source>
        <dbReference type="ARBA" id="ARBA00007599"/>
    </source>
</evidence>
<dbReference type="NCBIfam" id="TIGR00150">
    <property type="entry name" value="T6A_YjeE"/>
    <property type="match status" value="1"/>
</dbReference>